<evidence type="ECO:0000256" key="1">
    <source>
        <dbReference type="SAM" id="SignalP"/>
    </source>
</evidence>
<evidence type="ECO:0000313" key="3">
    <source>
        <dbReference type="Proteomes" id="UP000636479"/>
    </source>
</evidence>
<protein>
    <submittedName>
        <fullName evidence="2">Uncharacterized protein</fullName>
    </submittedName>
</protein>
<reference evidence="2" key="1">
    <citation type="submission" date="2020-05" db="EMBL/GenBank/DDBJ databases">
        <title>Mycena genomes resolve the evolution of fungal bioluminescence.</title>
        <authorList>
            <person name="Tsai I.J."/>
        </authorList>
    </citation>
    <scope>NUCLEOTIDE SEQUENCE</scope>
    <source>
        <strain evidence="2">171206Taipei</strain>
    </source>
</reference>
<feature type="signal peptide" evidence="1">
    <location>
        <begin position="1"/>
        <end position="24"/>
    </location>
</feature>
<proteinExistence type="predicted"/>
<sequence length="144" mass="15039">MFFRASIAFALIAASSLSLTAVFSAPVAAPNSVVGFEARAAAADFVPLACARPNLQGNCIALGTTKGDGPGTCTNLIFEAKSLRLNLNNDCVSFPGRDCKLDFDKGESAVEHFSNDADINDLKLKIVSVSCQSIPGLVNGLFPQ</sequence>
<dbReference type="RefSeq" id="XP_037214994.1">
    <property type="nucleotide sequence ID" value="XM_037368068.1"/>
</dbReference>
<keyword evidence="3" id="KW-1185">Reference proteome</keyword>
<dbReference type="AlphaFoldDB" id="A0A8H6S4C3"/>
<accession>A0A8H6S4C3</accession>
<dbReference type="OrthoDB" id="2931273at2759"/>
<name>A0A8H6S4C3_9AGAR</name>
<comment type="caution">
    <text evidence="2">The sequence shown here is derived from an EMBL/GenBank/DDBJ whole genome shotgun (WGS) entry which is preliminary data.</text>
</comment>
<dbReference type="GeneID" id="59350584"/>
<evidence type="ECO:0000313" key="2">
    <source>
        <dbReference type="EMBL" id="KAF7292566.1"/>
    </source>
</evidence>
<keyword evidence="1" id="KW-0732">Signal</keyword>
<dbReference type="EMBL" id="JACAZF010000011">
    <property type="protein sequence ID" value="KAF7292566.1"/>
    <property type="molecule type" value="Genomic_DNA"/>
</dbReference>
<gene>
    <name evidence="2" type="ORF">MIND_01153900</name>
</gene>
<organism evidence="2 3">
    <name type="scientific">Mycena indigotica</name>
    <dbReference type="NCBI Taxonomy" id="2126181"/>
    <lineage>
        <taxon>Eukaryota</taxon>
        <taxon>Fungi</taxon>
        <taxon>Dikarya</taxon>
        <taxon>Basidiomycota</taxon>
        <taxon>Agaricomycotina</taxon>
        <taxon>Agaricomycetes</taxon>
        <taxon>Agaricomycetidae</taxon>
        <taxon>Agaricales</taxon>
        <taxon>Marasmiineae</taxon>
        <taxon>Mycenaceae</taxon>
        <taxon>Mycena</taxon>
    </lineage>
</organism>
<feature type="chain" id="PRO_5034931533" evidence="1">
    <location>
        <begin position="25"/>
        <end position="144"/>
    </location>
</feature>
<dbReference type="Proteomes" id="UP000636479">
    <property type="component" value="Unassembled WGS sequence"/>
</dbReference>